<name>A0ACC1WPJ0_MELAZ</name>
<reference evidence="1 2" key="1">
    <citation type="journal article" date="2023" name="Science">
        <title>Complex scaffold remodeling in plant triterpene biosynthesis.</title>
        <authorList>
            <person name="De La Pena R."/>
            <person name="Hodgson H."/>
            <person name="Liu J.C."/>
            <person name="Stephenson M.J."/>
            <person name="Martin A.C."/>
            <person name="Owen C."/>
            <person name="Harkess A."/>
            <person name="Leebens-Mack J."/>
            <person name="Jimenez L.E."/>
            <person name="Osbourn A."/>
            <person name="Sattely E.S."/>
        </authorList>
    </citation>
    <scope>NUCLEOTIDE SEQUENCE [LARGE SCALE GENOMIC DNA]</scope>
    <source>
        <strain evidence="2">cv. JPN11</strain>
        <tissue evidence="1">Leaf</tissue>
    </source>
</reference>
<comment type="caution">
    <text evidence="1">The sequence shown here is derived from an EMBL/GenBank/DDBJ whole genome shotgun (WGS) entry which is preliminary data.</text>
</comment>
<dbReference type="EMBL" id="CM051407">
    <property type="protein sequence ID" value="KAJ4701026.1"/>
    <property type="molecule type" value="Genomic_DNA"/>
</dbReference>
<accession>A0ACC1WPJ0</accession>
<proteinExistence type="predicted"/>
<keyword evidence="2" id="KW-1185">Reference proteome</keyword>
<organism evidence="1 2">
    <name type="scientific">Melia azedarach</name>
    <name type="common">Chinaberry tree</name>
    <dbReference type="NCBI Taxonomy" id="155640"/>
    <lineage>
        <taxon>Eukaryota</taxon>
        <taxon>Viridiplantae</taxon>
        <taxon>Streptophyta</taxon>
        <taxon>Embryophyta</taxon>
        <taxon>Tracheophyta</taxon>
        <taxon>Spermatophyta</taxon>
        <taxon>Magnoliopsida</taxon>
        <taxon>eudicotyledons</taxon>
        <taxon>Gunneridae</taxon>
        <taxon>Pentapetalae</taxon>
        <taxon>rosids</taxon>
        <taxon>malvids</taxon>
        <taxon>Sapindales</taxon>
        <taxon>Meliaceae</taxon>
        <taxon>Melia</taxon>
    </lineage>
</organism>
<evidence type="ECO:0000313" key="2">
    <source>
        <dbReference type="Proteomes" id="UP001164539"/>
    </source>
</evidence>
<sequence>MENRCKFWLPKKNRFCANVPLNDSVFCGNHNQRSNNQWIPCPIDSSHSVLKENLEGHLKRCPLLKQVQSLTLQPFYQKGINAGKEDDVEQSGEVTSAVVEDNVTSEMKRNAVYSMTVAEFLNLIKKIESVHGLICNGIRDSLKIPEACSVWINREVDRKLPFQEKHVAQQASILGNLEEFGMLKNSLGINEDVADDVPAVVEFGAGRGYLTQMLADCYGTKKVFLVERKSYKLKADRSLRQKESLKIERLRIDIEDLDLNAVESLRGVPYLAIGKHLCGPATDLALRCCLSKQYTQDNVERCSGNDYLRGLSIATCCHHLCQWKHYTNKKYMLNLGISREEFHAITWFTSWAVDADHCSEHLDVTDSILHLESIEKEECGKFAGVEDVVRNMKAVERAVLGFMCKQIIDMGRLMWMRERGLEAELVKYVQPSISPENHLLIARNADLS</sequence>
<dbReference type="Proteomes" id="UP001164539">
    <property type="component" value="Chromosome 14"/>
</dbReference>
<gene>
    <name evidence="1" type="ORF">OWV82_024325</name>
</gene>
<protein>
    <submittedName>
        <fullName evidence="1">tRNA:m(4)X modification enzyme TRM13-like</fullName>
    </submittedName>
</protein>
<evidence type="ECO:0000313" key="1">
    <source>
        <dbReference type="EMBL" id="KAJ4701026.1"/>
    </source>
</evidence>